<dbReference type="EC" id="2.3.1.-" evidence="9"/>
<feature type="transmembrane region" description="Helical" evidence="7">
    <location>
        <begin position="292"/>
        <end position="314"/>
    </location>
</feature>
<keyword evidence="3" id="KW-1003">Cell membrane</keyword>
<keyword evidence="9" id="KW-0808">Transferase</keyword>
<keyword evidence="6 7" id="KW-0472">Membrane</keyword>
<evidence type="ECO:0000256" key="7">
    <source>
        <dbReference type="SAM" id="Phobius"/>
    </source>
</evidence>
<sequence length="369" mass="42115">MKSSAVSSIISAEDSQKISYLRAFAIIAIVFGHIGGFWFYVPFSSYLYIVVPLFFFLSGAVSRISFNRTFSLKEYYGKRVVNLLIPYYLLCFICLIVYLSQNGTFPDFNLTKLNYWLQIRPIMDIRPFPVGQVWFLNALLLISIISPLYFVLLTRKPIIVLVLVVIFIGFSLYQQIYPDSLQIRLFGNDLYKPMIQSIFYIFGAYCFALPGNTRNRIMALTVLVCVSLSLLNVWAGVSIDLTDHNFPPTFYYVMISLMAVCLCYLLIPYIINLVKKLPLIDAFLKFCDKHTFSIFILHTLSIYLVEVSEVINFLPEKTIAYGILKSIVVLALTCAVSPLFSRISNTIALFAMRKLALRKQSTLARTNSS</sequence>
<dbReference type="Pfam" id="PF01757">
    <property type="entry name" value="Acyl_transf_3"/>
    <property type="match status" value="1"/>
</dbReference>
<evidence type="ECO:0000313" key="9">
    <source>
        <dbReference type="EMBL" id="MDT0582635.1"/>
    </source>
</evidence>
<keyword evidence="9" id="KW-0012">Acyltransferase</keyword>
<evidence type="ECO:0000256" key="4">
    <source>
        <dbReference type="ARBA" id="ARBA00022692"/>
    </source>
</evidence>
<comment type="caution">
    <text evidence="9">The sequence shown here is derived from an EMBL/GenBank/DDBJ whole genome shotgun (WGS) entry which is preliminary data.</text>
</comment>
<proteinExistence type="inferred from homology"/>
<comment type="similarity">
    <text evidence="2">Belongs to the acyltransferase 3 family.</text>
</comment>
<dbReference type="PANTHER" id="PTHR40074">
    <property type="entry name" value="O-ACETYLTRANSFERASE WECH"/>
    <property type="match status" value="1"/>
</dbReference>
<feature type="transmembrane region" description="Helical" evidence="7">
    <location>
        <begin position="190"/>
        <end position="210"/>
    </location>
</feature>
<feature type="transmembrane region" description="Helical" evidence="7">
    <location>
        <begin position="326"/>
        <end position="351"/>
    </location>
</feature>
<evidence type="ECO:0000256" key="6">
    <source>
        <dbReference type="ARBA" id="ARBA00023136"/>
    </source>
</evidence>
<dbReference type="InterPro" id="IPR002656">
    <property type="entry name" value="Acyl_transf_3_dom"/>
</dbReference>
<feature type="transmembrane region" description="Helical" evidence="7">
    <location>
        <begin position="249"/>
        <end position="271"/>
    </location>
</feature>
<feature type="domain" description="Acyltransferase 3" evidence="8">
    <location>
        <begin position="18"/>
        <end position="336"/>
    </location>
</feature>
<dbReference type="PANTHER" id="PTHR40074:SF2">
    <property type="entry name" value="O-ACETYLTRANSFERASE WECH"/>
    <property type="match status" value="1"/>
</dbReference>
<dbReference type="RefSeq" id="WP_311361417.1">
    <property type="nucleotide sequence ID" value="NZ_JAVRIE010000003.1"/>
</dbReference>
<feature type="transmembrane region" description="Helical" evidence="7">
    <location>
        <begin position="46"/>
        <end position="66"/>
    </location>
</feature>
<dbReference type="Proteomes" id="UP001249020">
    <property type="component" value="Unassembled WGS sequence"/>
</dbReference>
<dbReference type="EMBL" id="JAVRIE010000003">
    <property type="protein sequence ID" value="MDT0582635.1"/>
    <property type="molecule type" value="Genomic_DNA"/>
</dbReference>
<feature type="transmembrane region" description="Helical" evidence="7">
    <location>
        <begin position="20"/>
        <end position="40"/>
    </location>
</feature>
<evidence type="ECO:0000313" key="10">
    <source>
        <dbReference type="Proteomes" id="UP001249020"/>
    </source>
</evidence>
<protein>
    <submittedName>
        <fullName evidence="9">Acyltransferase</fullName>
        <ecNumber evidence="9">2.3.1.-</ecNumber>
    </submittedName>
</protein>
<dbReference type="GO" id="GO:0016413">
    <property type="term" value="F:O-acetyltransferase activity"/>
    <property type="evidence" value="ECO:0007669"/>
    <property type="project" value="TreeGrafter"/>
</dbReference>
<keyword evidence="5 7" id="KW-1133">Transmembrane helix</keyword>
<evidence type="ECO:0000256" key="1">
    <source>
        <dbReference type="ARBA" id="ARBA00004651"/>
    </source>
</evidence>
<evidence type="ECO:0000256" key="3">
    <source>
        <dbReference type="ARBA" id="ARBA00022475"/>
    </source>
</evidence>
<feature type="transmembrane region" description="Helical" evidence="7">
    <location>
        <begin position="133"/>
        <end position="151"/>
    </location>
</feature>
<comment type="subcellular location">
    <subcellularLocation>
        <location evidence="1">Cell membrane</location>
        <topology evidence="1">Multi-pass membrane protein</topology>
    </subcellularLocation>
</comment>
<feature type="transmembrane region" description="Helical" evidence="7">
    <location>
        <begin position="158"/>
        <end position="178"/>
    </location>
</feature>
<accession>A0AAW8R160</accession>
<evidence type="ECO:0000256" key="5">
    <source>
        <dbReference type="ARBA" id="ARBA00022989"/>
    </source>
</evidence>
<name>A0AAW8R160_9ALTE</name>
<feature type="transmembrane region" description="Helical" evidence="7">
    <location>
        <begin position="217"/>
        <end position="237"/>
    </location>
</feature>
<dbReference type="AlphaFoldDB" id="A0AAW8R160"/>
<dbReference type="GO" id="GO:0009246">
    <property type="term" value="P:enterobacterial common antigen biosynthetic process"/>
    <property type="evidence" value="ECO:0007669"/>
    <property type="project" value="TreeGrafter"/>
</dbReference>
<keyword evidence="4 7" id="KW-0812">Transmembrane</keyword>
<dbReference type="GO" id="GO:0005886">
    <property type="term" value="C:plasma membrane"/>
    <property type="evidence" value="ECO:0007669"/>
    <property type="project" value="UniProtKB-SubCell"/>
</dbReference>
<organism evidence="9 10">
    <name type="scientific">Brumicola blandensis</name>
    <dbReference type="NCBI Taxonomy" id="3075611"/>
    <lineage>
        <taxon>Bacteria</taxon>
        <taxon>Pseudomonadati</taxon>
        <taxon>Pseudomonadota</taxon>
        <taxon>Gammaproteobacteria</taxon>
        <taxon>Alteromonadales</taxon>
        <taxon>Alteromonadaceae</taxon>
        <taxon>Brumicola</taxon>
    </lineage>
</organism>
<evidence type="ECO:0000256" key="2">
    <source>
        <dbReference type="ARBA" id="ARBA00007400"/>
    </source>
</evidence>
<reference evidence="9 10" key="1">
    <citation type="submission" date="2023-09" db="EMBL/GenBank/DDBJ databases">
        <authorList>
            <person name="Rey-Velasco X."/>
        </authorList>
    </citation>
    <scope>NUCLEOTIDE SEQUENCE [LARGE SCALE GENOMIC DNA]</scope>
    <source>
        <strain evidence="9 10">W409</strain>
    </source>
</reference>
<gene>
    <name evidence="9" type="ORF">RM544_08785</name>
</gene>
<feature type="transmembrane region" description="Helical" evidence="7">
    <location>
        <begin position="80"/>
        <end position="100"/>
    </location>
</feature>
<keyword evidence="10" id="KW-1185">Reference proteome</keyword>
<evidence type="ECO:0000259" key="8">
    <source>
        <dbReference type="Pfam" id="PF01757"/>
    </source>
</evidence>